<name>A0A4R9GWX8_9LEPT</name>
<reference evidence="2" key="1">
    <citation type="journal article" date="2019" name="PLoS Negl. Trop. Dis.">
        <title>Revisiting the worldwide diversity of Leptospira species in the environment.</title>
        <authorList>
            <person name="Vincent A.T."/>
            <person name="Schiettekatte O."/>
            <person name="Bourhy P."/>
            <person name="Veyrier F.J."/>
            <person name="Picardeau M."/>
        </authorList>
    </citation>
    <scope>NUCLEOTIDE SEQUENCE [LARGE SCALE GENOMIC DNA]</scope>
    <source>
        <strain evidence="2">201800301</strain>
    </source>
</reference>
<keyword evidence="3" id="KW-1185">Reference proteome</keyword>
<comment type="caution">
    <text evidence="2">The sequence shown here is derived from an EMBL/GenBank/DDBJ whole genome shotgun (WGS) entry which is preliminary data.</text>
</comment>
<evidence type="ECO:0000313" key="2">
    <source>
        <dbReference type="EMBL" id="TGK36275.1"/>
    </source>
</evidence>
<gene>
    <name evidence="2" type="ORF">EHO65_18415</name>
</gene>
<proteinExistence type="predicted"/>
<organism evidence="2 3">
    <name type="scientific">Leptospira andrefontaineae</name>
    <dbReference type="NCBI Taxonomy" id="2484976"/>
    <lineage>
        <taxon>Bacteria</taxon>
        <taxon>Pseudomonadati</taxon>
        <taxon>Spirochaetota</taxon>
        <taxon>Spirochaetia</taxon>
        <taxon>Leptospirales</taxon>
        <taxon>Leptospiraceae</taxon>
        <taxon>Leptospira</taxon>
    </lineage>
</organism>
<feature type="region of interest" description="Disordered" evidence="1">
    <location>
        <begin position="1"/>
        <end position="33"/>
    </location>
</feature>
<protein>
    <submittedName>
        <fullName evidence="2">Uncharacterized protein</fullName>
    </submittedName>
</protein>
<dbReference type="AlphaFoldDB" id="A0A4R9GWX8"/>
<evidence type="ECO:0000256" key="1">
    <source>
        <dbReference type="SAM" id="MobiDB-lite"/>
    </source>
</evidence>
<dbReference type="RefSeq" id="WP_135776012.1">
    <property type="nucleotide sequence ID" value="NZ_RQEY01000024.1"/>
</dbReference>
<dbReference type="EMBL" id="RQEY01000024">
    <property type="protein sequence ID" value="TGK36275.1"/>
    <property type="molecule type" value="Genomic_DNA"/>
</dbReference>
<sequence length="146" mass="15247">MISASGAKSELEKFANPKSVHYQGDVQNEQEAKDAAKNGWANALYECTKSIEPPSQSALAAKAAFLAAVGNNAMSIPIFQAACNAFATTLGNGMTGHVATPPPTPFLPSSSSQNYDSFLTQISQQLGDWFSTGLAAVPPSAPEPWA</sequence>
<evidence type="ECO:0000313" key="3">
    <source>
        <dbReference type="Proteomes" id="UP000298097"/>
    </source>
</evidence>
<dbReference type="Proteomes" id="UP000298097">
    <property type="component" value="Unassembled WGS sequence"/>
</dbReference>
<dbReference type="OrthoDB" id="9986340at2"/>
<accession>A0A4R9GWX8</accession>